<dbReference type="InterPro" id="IPR035906">
    <property type="entry name" value="MetI-like_sf"/>
</dbReference>
<dbReference type="PANTHER" id="PTHR43839:SF3">
    <property type="entry name" value="OLIGOPEPTIDE ABC TRANSPORTER, PERMEASE PROTEIN"/>
    <property type="match status" value="1"/>
</dbReference>
<keyword evidence="2" id="KW-0813">Transport</keyword>
<evidence type="ECO:0000256" key="4">
    <source>
        <dbReference type="ARBA" id="ARBA00022989"/>
    </source>
</evidence>
<gene>
    <name evidence="8" type="ORF">G4D63_17905</name>
</gene>
<evidence type="ECO:0000259" key="7">
    <source>
        <dbReference type="PROSITE" id="PS50928"/>
    </source>
</evidence>
<dbReference type="Proteomes" id="UP000481043">
    <property type="component" value="Unassembled WGS sequence"/>
</dbReference>
<dbReference type="SUPFAM" id="SSF161098">
    <property type="entry name" value="MetI-like"/>
    <property type="match status" value="1"/>
</dbReference>
<dbReference type="Gene3D" id="1.10.3720.10">
    <property type="entry name" value="MetI-like"/>
    <property type="match status" value="1"/>
</dbReference>
<organism evidence="8 9">
    <name type="scientific">Bacillus mesophilus</name>
    <dbReference type="NCBI Taxonomy" id="1808955"/>
    <lineage>
        <taxon>Bacteria</taxon>
        <taxon>Bacillati</taxon>
        <taxon>Bacillota</taxon>
        <taxon>Bacilli</taxon>
        <taxon>Bacillales</taxon>
        <taxon>Bacillaceae</taxon>
        <taxon>Bacillus</taxon>
    </lineage>
</organism>
<dbReference type="GO" id="GO:0016020">
    <property type="term" value="C:membrane"/>
    <property type="evidence" value="ECO:0007669"/>
    <property type="project" value="UniProtKB-SubCell"/>
</dbReference>
<feature type="transmembrane region" description="Helical" evidence="6">
    <location>
        <begin position="84"/>
        <end position="110"/>
    </location>
</feature>
<evidence type="ECO:0000256" key="5">
    <source>
        <dbReference type="ARBA" id="ARBA00023136"/>
    </source>
</evidence>
<comment type="subcellular location">
    <subcellularLocation>
        <location evidence="1">Membrane</location>
        <topology evidence="1">Multi-pass membrane protein</topology>
    </subcellularLocation>
</comment>
<dbReference type="GO" id="GO:0055085">
    <property type="term" value="P:transmembrane transport"/>
    <property type="evidence" value="ECO:0007669"/>
    <property type="project" value="InterPro"/>
</dbReference>
<keyword evidence="3 6" id="KW-0812">Transmembrane</keyword>
<feature type="transmembrane region" description="Helical" evidence="6">
    <location>
        <begin position="122"/>
        <end position="143"/>
    </location>
</feature>
<name>A0A6M0QB57_9BACI</name>
<dbReference type="PANTHER" id="PTHR43839">
    <property type="entry name" value="OPPC IN A BINDING PROTEIN-DEPENDENT TRANSPORT SYSTEM"/>
    <property type="match status" value="1"/>
</dbReference>
<feature type="transmembrane region" description="Helical" evidence="6">
    <location>
        <begin position="12"/>
        <end position="33"/>
    </location>
</feature>
<keyword evidence="4 6" id="KW-1133">Transmembrane helix</keyword>
<dbReference type="InterPro" id="IPR000515">
    <property type="entry name" value="MetI-like"/>
</dbReference>
<dbReference type="CDD" id="cd06261">
    <property type="entry name" value="TM_PBP2"/>
    <property type="match status" value="1"/>
</dbReference>
<feature type="transmembrane region" description="Helical" evidence="6">
    <location>
        <begin position="267"/>
        <end position="291"/>
    </location>
</feature>
<sequence>MTKYYKNIPLMIGLVGLFILINITLFAELLPFVDKELERVLYVLNEEKKPIMPPFGPSSEYLFGTDHLGRDLFSIIMLGTKETLLYVLLISSVRFLVGIPFSFLAFHKIAGTHSLLAVSNRLFTYIPSIVTIIIFMTLPPILFSESRPYLVVLIIALVELNKVTSSLVDEIRKVYKHEYMTAAKSLGTKPLALVNRYLFPQLYPNIIVSFSLDLARNFVILAQLGFFEFFISHVHVQLEDGSWVFQNTSLMWPNLLGNILSDMRGPIWIPFFATLAISFAILTFTLIGNGLTKQYHSKYQS</sequence>
<evidence type="ECO:0000256" key="3">
    <source>
        <dbReference type="ARBA" id="ARBA00022692"/>
    </source>
</evidence>
<dbReference type="AlphaFoldDB" id="A0A6M0QB57"/>
<comment type="caution">
    <text evidence="8">The sequence shown here is derived from an EMBL/GenBank/DDBJ whole genome shotgun (WGS) entry which is preliminary data.</text>
</comment>
<evidence type="ECO:0000256" key="1">
    <source>
        <dbReference type="ARBA" id="ARBA00004141"/>
    </source>
</evidence>
<evidence type="ECO:0000313" key="8">
    <source>
        <dbReference type="EMBL" id="NEY73594.1"/>
    </source>
</evidence>
<evidence type="ECO:0000313" key="9">
    <source>
        <dbReference type="Proteomes" id="UP000481043"/>
    </source>
</evidence>
<feature type="domain" description="ABC transmembrane type-1" evidence="7">
    <location>
        <begin position="80"/>
        <end position="292"/>
    </location>
</feature>
<protein>
    <submittedName>
        <fullName evidence="8">Peptide ABC transporter permease</fullName>
    </submittedName>
</protein>
<accession>A0A6M0QB57</accession>
<dbReference type="EMBL" id="JAAIWM010000008">
    <property type="protein sequence ID" value="NEY73594.1"/>
    <property type="molecule type" value="Genomic_DNA"/>
</dbReference>
<evidence type="ECO:0000256" key="6">
    <source>
        <dbReference type="SAM" id="Phobius"/>
    </source>
</evidence>
<reference evidence="8 9" key="1">
    <citation type="submission" date="2020-02" db="EMBL/GenBank/DDBJ databases">
        <title>Bacillus aquiflavi sp. nov., isolated from yellow water of strong flavor Chinese baijiu in Yibin region of China.</title>
        <authorList>
            <person name="Xie J."/>
        </authorList>
    </citation>
    <scope>NUCLEOTIDE SEQUENCE [LARGE SCALE GENOMIC DNA]</scope>
    <source>
        <strain evidence="8 9">SA4</strain>
    </source>
</reference>
<proteinExistence type="predicted"/>
<keyword evidence="5 6" id="KW-0472">Membrane</keyword>
<feature type="transmembrane region" description="Helical" evidence="6">
    <location>
        <begin position="218"/>
        <end position="236"/>
    </location>
</feature>
<evidence type="ECO:0000256" key="2">
    <source>
        <dbReference type="ARBA" id="ARBA00022448"/>
    </source>
</evidence>
<dbReference type="PROSITE" id="PS50928">
    <property type="entry name" value="ABC_TM1"/>
    <property type="match status" value="1"/>
</dbReference>
<dbReference type="RefSeq" id="WP_163181294.1">
    <property type="nucleotide sequence ID" value="NZ_JAAIWM010000008.1"/>
</dbReference>
<keyword evidence="9" id="KW-1185">Reference proteome</keyword>